<feature type="compositionally biased region" description="Low complexity" evidence="1">
    <location>
        <begin position="188"/>
        <end position="198"/>
    </location>
</feature>
<feature type="region of interest" description="Disordered" evidence="1">
    <location>
        <begin position="177"/>
        <end position="198"/>
    </location>
</feature>
<name>A0A9W7ZTN8_9FUNG</name>
<dbReference type="InterPro" id="IPR006073">
    <property type="entry name" value="GTP-bd"/>
</dbReference>
<dbReference type="GO" id="GO:0005525">
    <property type="term" value="F:GTP binding"/>
    <property type="evidence" value="ECO:0007669"/>
    <property type="project" value="InterPro"/>
</dbReference>
<dbReference type="InterPro" id="IPR050896">
    <property type="entry name" value="Mito_lipid_metab_GTPase"/>
</dbReference>
<gene>
    <name evidence="3" type="primary">NOA1</name>
    <name evidence="3" type="ORF">H4219_005503</name>
</gene>
<dbReference type="Proteomes" id="UP001150538">
    <property type="component" value="Unassembled WGS sequence"/>
</dbReference>
<protein>
    <submittedName>
        <fullName evidence="3">Nitric oxide associated protein 1</fullName>
    </submittedName>
</protein>
<sequence length="729" mass="81033">MYRLTKPSSSSHHLITKSTHLLNFICPQSKLHTNYYKQPYSIIVTPLYTTTKQTNSLQSCRQYTFAKDVQTPGNDPIKATDIAPKQPESIDDGSKSVEPKQPLTLKEKLELASLKEKIVKNVKGIQCPGCGAAFQSESIEKPGYLKPEKLKEINEAKFAKPDLVLTELEPAIESLTKNDDSPVHLSPTKTNNNTGNKKTTLSEDEIHEIAKSIEDPDIRDLFLTSSEIDESLTADNDGNLIQPNNAENPFLPTRPQPPKPTVCKRCHDLKHHNKIANSESVDAWKENIISDPNALRFLKYEPNALIVVVCDIFDIPGSLIPNLGQFIGEAKPKSSSDDSSITYKKGKNDHRKRNIILVANKMDLLPKETHFERIANNWLRPIIKETLGSTLPLRSINFVSATKNLGIRELAETIQELRRPDEDVYLVGRANVGKSELVNSLLRISLRDPTKVKHDVMTANIPGTTSGVCKIPLEIFSKSLVPVGWKPASASSICVSKPHDNGHRFVYDTPGIFSSKSILNFLAFDELKDVVPNKRVVPLTYKIRPGQSICFGGLGRLDFVIPPELVPTITPSSDGGSSIETTEEATAEHKKKIKSLWISVTAFSRLPVHISKTTKVDDMFNNQIAKGLPAPALTPPYDLGKDRLLRYPPMRIGLEVDYVGQHKSMATTDIVFSGVGWFSLAGILPSQYTIKVRALSPFGTGIYQRKPMLPFEFKGKITKYTSNSRKTMI</sequence>
<dbReference type="CDD" id="cd01855">
    <property type="entry name" value="YqeH"/>
    <property type="match status" value="1"/>
</dbReference>
<dbReference type="Gene3D" id="3.40.50.300">
    <property type="entry name" value="P-loop containing nucleotide triphosphate hydrolases"/>
    <property type="match status" value="1"/>
</dbReference>
<dbReference type="AlphaFoldDB" id="A0A9W7ZTN8"/>
<feature type="region of interest" description="Disordered" evidence="1">
    <location>
        <begin position="233"/>
        <end position="256"/>
    </location>
</feature>
<proteinExistence type="predicted"/>
<evidence type="ECO:0000259" key="2">
    <source>
        <dbReference type="Pfam" id="PF01926"/>
    </source>
</evidence>
<reference evidence="3" key="1">
    <citation type="submission" date="2022-07" db="EMBL/GenBank/DDBJ databases">
        <title>Phylogenomic reconstructions and comparative analyses of Kickxellomycotina fungi.</title>
        <authorList>
            <person name="Reynolds N.K."/>
            <person name="Stajich J.E."/>
            <person name="Barry K."/>
            <person name="Grigoriev I.V."/>
            <person name="Crous P."/>
            <person name="Smith M.E."/>
        </authorList>
    </citation>
    <scope>NUCLEOTIDE SEQUENCE</scope>
    <source>
        <strain evidence="3">NBRC 100468</strain>
    </source>
</reference>
<feature type="compositionally biased region" description="Polar residues" evidence="1">
    <location>
        <begin position="233"/>
        <end position="247"/>
    </location>
</feature>
<dbReference type="OrthoDB" id="1696305at2759"/>
<feature type="region of interest" description="Disordered" evidence="1">
    <location>
        <begin position="71"/>
        <end position="98"/>
    </location>
</feature>
<dbReference type="GO" id="GO:0005739">
    <property type="term" value="C:mitochondrion"/>
    <property type="evidence" value="ECO:0007669"/>
    <property type="project" value="TreeGrafter"/>
</dbReference>
<dbReference type="EMBL" id="JANBPU010000320">
    <property type="protein sequence ID" value="KAJ1912709.1"/>
    <property type="molecule type" value="Genomic_DNA"/>
</dbReference>
<accession>A0A9W7ZTN8</accession>
<evidence type="ECO:0000313" key="4">
    <source>
        <dbReference type="Proteomes" id="UP001150538"/>
    </source>
</evidence>
<evidence type="ECO:0000256" key="1">
    <source>
        <dbReference type="SAM" id="MobiDB-lite"/>
    </source>
</evidence>
<dbReference type="Pfam" id="PF01926">
    <property type="entry name" value="MMR_HSR1"/>
    <property type="match status" value="1"/>
</dbReference>
<dbReference type="PANTHER" id="PTHR46434:SF1">
    <property type="entry name" value="GENETIC INTERACTOR OF PROHIBITINS 3, MITOCHONDRIAL"/>
    <property type="match status" value="1"/>
</dbReference>
<organism evidence="3 4">
    <name type="scientific">Mycoemilia scoparia</name>
    <dbReference type="NCBI Taxonomy" id="417184"/>
    <lineage>
        <taxon>Eukaryota</taxon>
        <taxon>Fungi</taxon>
        <taxon>Fungi incertae sedis</taxon>
        <taxon>Zoopagomycota</taxon>
        <taxon>Kickxellomycotina</taxon>
        <taxon>Kickxellomycetes</taxon>
        <taxon>Kickxellales</taxon>
        <taxon>Kickxellaceae</taxon>
        <taxon>Mycoemilia</taxon>
    </lineage>
</organism>
<evidence type="ECO:0000313" key="3">
    <source>
        <dbReference type="EMBL" id="KAJ1912709.1"/>
    </source>
</evidence>
<dbReference type="SUPFAM" id="SSF52540">
    <property type="entry name" value="P-loop containing nucleoside triphosphate hydrolases"/>
    <property type="match status" value="1"/>
</dbReference>
<dbReference type="PANTHER" id="PTHR46434">
    <property type="entry name" value="GENETIC INTERACTOR OF PROHIBITINS 3, MITOCHONDRIAL"/>
    <property type="match status" value="1"/>
</dbReference>
<comment type="caution">
    <text evidence="3">The sequence shown here is derived from an EMBL/GenBank/DDBJ whole genome shotgun (WGS) entry which is preliminary data.</text>
</comment>
<dbReference type="InterPro" id="IPR027417">
    <property type="entry name" value="P-loop_NTPase"/>
</dbReference>
<feature type="domain" description="G" evidence="2">
    <location>
        <begin position="424"/>
        <end position="514"/>
    </location>
</feature>
<keyword evidence="4" id="KW-1185">Reference proteome</keyword>